<keyword evidence="6" id="KW-0547">Nucleotide-binding</keyword>
<dbReference type="InterPro" id="IPR016156">
    <property type="entry name" value="FAD/NAD-linked_Rdtase_dimer_sf"/>
</dbReference>
<feature type="binding site" evidence="6">
    <location>
        <position position="312"/>
    </location>
    <ligand>
        <name>NAD(+)</name>
        <dbReference type="ChEBI" id="CHEBI:57540"/>
    </ligand>
</feature>
<feature type="domain" description="FAD/NAD(P)-binding" evidence="9">
    <location>
        <begin position="8"/>
        <end position="364"/>
    </location>
</feature>
<comment type="cofactor">
    <cofactor evidence="6">
        <name>FAD</name>
        <dbReference type="ChEBI" id="CHEBI:57692"/>
    </cofactor>
    <text evidence="6">Binds 1 FAD per subunit.</text>
</comment>
<evidence type="ECO:0008006" key="12">
    <source>
        <dbReference type="Google" id="ProtNLM"/>
    </source>
</evidence>
<evidence type="ECO:0000256" key="1">
    <source>
        <dbReference type="ARBA" id="ARBA00007532"/>
    </source>
</evidence>
<dbReference type="InterPro" id="IPR036188">
    <property type="entry name" value="FAD/NAD-bd_sf"/>
</dbReference>
<feature type="binding site" evidence="6">
    <location>
        <position position="54"/>
    </location>
    <ligand>
        <name>FAD</name>
        <dbReference type="ChEBI" id="CHEBI:57692"/>
    </ligand>
</feature>
<evidence type="ECO:0000256" key="3">
    <source>
        <dbReference type="ARBA" id="ARBA00022827"/>
    </source>
</evidence>
<dbReference type="Gene3D" id="3.50.50.60">
    <property type="entry name" value="FAD/NAD(P)-binding domain"/>
    <property type="match status" value="2"/>
</dbReference>
<keyword evidence="3 6" id="KW-0274">FAD</keyword>
<dbReference type="Proteomes" id="UP001274830">
    <property type="component" value="Unassembled WGS sequence"/>
</dbReference>
<evidence type="ECO:0000259" key="8">
    <source>
        <dbReference type="Pfam" id="PF02852"/>
    </source>
</evidence>
<dbReference type="GO" id="GO:0003955">
    <property type="term" value="F:NAD(P)H dehydrogenase (quinone) activity"/>
    <property type="evidence" value="ECO:0007669"/>
    <property type="project" value="TreeGrafter"/>
</dbReference>
<protein>
    <recommendedName>
        <fullName evidence="12">Mercuric reductase</fullName>
    </recommendedName>
</protein>
<dbReference type="FunFam" id="3.30.390.30:FF:000001">
    <property type="entry name" value="Dihydrolipoyl dehydrogenase"/>
    <property type="match status" value="1"/>
</dbReference>
<accession>A0AAE1C347</accession>
<comment type="similarity">
    <text evidence="1">Belongs to the class-I pyridine nucleotide-disulfide oxidoreductase family.</text>
</comment>
<dbReference type="EMBL" id="JAUTXT010000012">
    <property type="protein sequence ID" value="KAK3676077.1"/>
    <property type="molecule type" value="Genomic_DNA"/>
</dbReference>
<feature type="domain" description="Pyridine nucleotide-disulphide oxidoreductase dimerisation" evidence="8">
    <location>
        <begin position="390"/>
        <end position="498"/>
    </location>
</feature>
<dbReference type="SUPFAM" id="SSF51905">
    <property type="entry name" value="FAD/NAD(P)-binding domain"/>
    <property type="match status" value="1"/>
</dbReference>
<evidence type="ECO:0000256" key="5">
    <source>
        <dbReference type="PIRSR" id="PIRSR000350-2"/>
    </source>
</evidence>
<dbReference type="PANTHER" id="PTHR43014">
    <property type="entry name" value="MERCURIC REDUCTASE"/>
    <property type="match status" value="1"/>
</dbReference>
<reference evidence="10" key="1">
    <citation type="submission" date="2023-07" db="EMBL/GenBank/DDBJ databases">
        <title>Black Yeasts Isolated from many extreme environments.</title>
        <authorList>
            <person name="Coleine C."/>
            <person name="Stajich J.E."/>
            <person name="Selbmann L."/>
        </authorList>
    </citation>
    <scope>NUCLEOTIDE SEQUENCE</scope>
    <source>
        <strain evidence="10">CCFEE 5485</strain>
    </source>
</reference>
<dbReference type="InterPro" id="IPR004099">
    <property type="entry name" value="Pyr_nucl-diS_OxRdtase_dimer"/>
</dbReference>
<dbReference type="Pfam" id="PF02852">
    <property type="entry name" value="Pyr_redox_dim"/>
    <property type="match status" value="1"/>
</dbReference>
<name>A0AAE1C347_9PEZI</name>
<proteinExistence type="inferred from homology"/>
<dbReference type="SUPFAM" id="SSF55424">
    <property type="entry name" value="FAD/NAD-linked reductases, dimerisation (C-terminal) domain"/>
    <property type="match status" value="1"/>
</dbReference>
<dbReference type="GO" id="GO:0005759">
    <property type="term" value="C:mitochondrial matrix"/>
    <property type="evidence" value="ECO:0007669"/>
    <property type="project" value="UniProtKB-ARBA"/>
</dbReference>
<comment type="caution">
    <text evidence="10">The sequence shown here is derived from an EMBL/GenBank/DDBJ whole genome shotgun (WGS) entry which is preliminary data.</text>
</comment>
<evidence type="ECO:0000256" key="2">
    <source>
        <dbReference type="ARBA" id="ARBA00022630"/>
    </source>
</evidence>
<dbReference type="Pfam" id="PF07992">
    <property type="entry name" value="Pyr_redox_2"/>
    <property type="match status" value="1"/>
</dbReference>
<evidence type="ECO:0000256" key="7">
    <source>
        <dbReference type="PIRSR" id="PIRSR000350-4"/>
    </source>
</evidence>
<dbReference type="InterPro" id="IPR001100">
    <property type="entry name" value="Pyr_nuc-diS_OxRdtase"/>
</dbReference>
<organism evidence="10 11">
    <name type="scientific">Recurvomyces mirabilis</name>
    <dbReference type="NCBI Taxonomy" id="574656"/>
    <lineage>
        <taxon>Eukaryota</taxon>
        <taxon>Fungi</taxon>
        <taxon>Dikarya</taxon>
        <taxon>Ascomycota</taxon>
        <taxon>Pezizomycotina</taxon>
        <taxon>Dothideomycetes</taxon>
        <taxon>Dothideomycetidae</taxon>
        <taxon>Mycosphaerellales</taxon>
        <taxon>Teratosphaeriaceae</taxon>
        <taxon>Recurvomyces</taxon>
    </lineage>
</organism>
<feature type="disulfide bond" description="Redox-active" evidence="7">
    <location>
        <begin position="45"/>
        <end position="50"/>
    </location>
</feature>
<keyword evidence="11" id="KW-1185">Reference proteome</keyword>
<feature type="binding site" evidence="6">
    <location>
        <begin position="217"/>
        <end position="224"/>
    </location>
    <ligand>
        <name>NAD(+)</name>
        <dbReference type="ChEBI" id="CHEBI:57540"/>
    </ligand>
</feature>
<evidence type="ECO:0000259" key="9">
    <source>
        <dbReference type="Pfam" id="PF07992"/>
    </source>
</evidence>
<keyword evidence="2" id="KW-0285">Flavoprotein</keyword>
<evidence type="ECO:0000313" key="11">
    <source>
        <dbReference type="Proteomes" id="UP001274830"/>
    </source>
</evidence>
<keyword evidence="4" id="KW-0560">Oxidoreductase</keyword>
<keyword evidence="6" id="KW-0520">NAD</keyword>
<dbReference type="PRINTS" id="PR00368">
    <property type="entry name" value="FADPNR"/>
</dbReference>
<evidence type="ECO:0000313" key="10">
    <source>
        <dbReference type="EMBL" id="KAK3676077.1"/>
    </source>
</evidence>
<dbReference type="PIRSF" id="PIRSF000350">
    <property type="entry name" value="Mercury_reductase_MerA"/>
    <property type="match status" value="1"/>
</dbReference>
<dbReference type="PRINTS" id="PR00411">
    <property type="entry name" value="PNDRDTASEI"/>
</dbReference>
<dbReference type="InterPro" id="IPR023753">
    <property type="entry name" value="FAD/NAD-binding_dom"/>
</dbReference>
<gene>
    <name evidence="10" type="ORF">LTR78_004269</name>
</gene>
<feature type="active site" description="Proton acceptor" evidence="5">
    <location>
        <position position="490"/>
    </location>
</feature>
<dbReference type="Gene3D" id="3.30.390.30">
    <property type="match status" value="1"/>
</dbReference>
<sequence length="505" mass="55016">MASSTKTFDCIVIGSGQSGTPLATSLAQSGRKTALIERSHIGGCCVNEGCTPTKTMIASGRVAYLASRAADYGVYQKTQTPAYAVLRGPKDGEHAPIPGAVKKMPIIDMVKVRQRKRDIVQTFRGGSEARLKNVKNLEIVIGEASFTSAHGLSVKAADGTTTDYEAETFFINVGERPRKPWLQGLPEVEASELKDRILDSTSIQELDHVPEKLIVLGGSYIGMEFGQLFRRLGSKVTVVQRGKQLVPREDKEFGQAMLDICKDDGIEVIFNASDAPEDTIAVSRDKRSIVLTCNIDGTATKVEGSHILFAAGRTPNTDALNLDKAGIEVDKRFHIKVSPTLQTSIPHIYALGDCHGGPAFTHISYDDFRIIKANFIDQTAKQLSTADRRIPYVMYTDPQLAHVGLHEHEARREHGGDKVKTASMPMSYVARALETDETRGLMKAVVHAETEQILGFTCLGLEGGEIMSIVQVAMMGGLKYTALQQAVFAHPTLAESLNNLWGFLK</sequence>
<evidence type="ECO:0000256" key="6">
    <source>
        <dbReference type="PIRSR" id="PIRSR000350-3"/>
    </source>
</evidence>
<dbReference type="PANTHER" id="PTHR43014:SF2">
    <property type="entry name" value="MERCURIC REDUCTASE"/>
    <property type="match status" value="1"/>
</dbReference>
<dbReference type="GO" id="GO:0050660">
    <property type="term" value="F:flavin adenine dinucleotide binding"/>
    <property type="evidence" value="ECO:0007669"/>
    <property type="project" value="TreeGrafter"/>
</dbReference>
<dbReference type="AlphaFoldDB" id="A0AAE1C347"/>
<evidence type="ECO:0000256" key="4">
    <source>
        <dbReference type="ARBA" id="ARBA00023002"/>
    </source>
</evidence>
<feature type="binding site" evidence="6">
    <location>
        <position position="353"/>
    </location>
    <ligand>
        <name>FAD</name>
        <dbReference type="ChEBI" id="CHEBI:57692"/>
    </ligand>
</feature>